<dbReference type="GO" id="GO:0003677">
    <property type="term" value="F:DNA binding"/>
    <property type="evidence" value="ECO:0007669"/>
    <property type="project" value="UniProtKB-KW"/>
</dbReference>
<dbReference type="SMART" id="SM00448">
    <property type="entry name" value="REC"/>
    <property type="match status" value="1"/>
</dbReference>
<keyword evidence="2" id="KW-0805">Transcription regulation</keyword>
<dbReference type="Pfam" id="PF00072">
    <property type="entry name" value="Response_reg"/>
    <property type="match status" value="1"/>
</dbReference>
<evidence type="ECO:0000256" key="1">
    <source>
        <dbReference type="ARBA" id="ARBA00022553"/>
    </source>
</evidence>
<dbReference type="InterPro" id="IPR016032">
    <property type="entry name" value="Sig_transdc_resp-reg_C-effctor"/>
</dbReference>
<dbReference type="Proteomes" id="UP000467240">
    <property type="component" value="Unassembled WGS sequence"/>
</dbReference>
<dbReference type="PRINTS" id="PR00038">
    <property type="entry name" value="HTHLUXR"/>
</dbReference>
<evidence type="ECO:0000256" key="2">
    <source>
        <dbReference type="ARBA" id="ARBA00023015"/>
    </source>
</evidence>
<evidence type="ECO:0000259" key="7">
    <source>
        <dbReference type="PROSITE" id="PS50110"/>
    </source>
</evidence>
<dbReference type="PANTHER" id="PTHR43214">
    <property type="entry name" value="TWO-COMPONENT RESPONSE REGULATOR"/>
    <property type="match status" value="1"/>
</dbReference>
<dbReference type="PANTHER" id="PTHR43214:SF24">
    <property type="entry name" value="TRANSCRIPTIONAL REGULATORY PROTEIN NARL-RELATED"/>
    <property type="match status" value="1"/>
</dbReference>
<proteinExistence type="predicted"/>
<keyword evidence="1 5" id="KW-0597">Phosphoprotein</keyword>
<feature type="domain" description="Response regulatory" evidence="7">
    <location>
        <begin position="2"/>
        <end position="119"/>
    </location>
</feature>
<dbReference type="AlphaFoldDB" id="A0A7J5BN29"/>
<dbReference type="PROSITE" id="PS00622">
    <property type="entry name" value="HTH_LUXR_1"/>
    <property type="match status" value="1"/>
</dbReference>
<dbReference type="GO" id="GO:0006355">
    <property type="term" value="P:regulation of DNA-templated transcription"/>
    <property type="evidence" value="ECO:0007669"/>
    <property type="project" value="InterPro"/>
</dbReference>
<evidence type="ECO:0000256" key="4">
    <source>
        <dbReference type="ARBA" id="ARBA00023163"/>
    </source>
</evidence>
<dbReference type="PROSITE" id="PS50110">
    <property type="entry name" value="RESPONSE_REGULATORY"/>
    <property type="match status" value="1"/>
</dbReference>
<comment type="caution">
    <text evidence="8">The sequence shown here is derived from an EMBL/GenBank/DDBJ whole genome shotgun (WGS) entry which is preliminary data.</text>
</comment>
<dbReference type="InterPro" id="IPR011006">
    <property type="entry name" value="CheY-like_superfamily"/>
</dbReference>
<dbReference type="InterPro" id="IPR039420">
    <property type="entry name" value="WalR-like"/>
</dbReference>
<feature type="domain" description="HTH luxR-type" evidence="6">
    <location>
        <begin position="151"/>
        <end position="216"/>
    </location>
</feature>
<dbReference type="CDD" id="cd06170">
    <property type="entry name" value="LuxR_C_like"/>
    <property type="match status" value="1"/>
</dbReference>
<protein>
    <submittedName>
        <fullName evidence="8">Response regulator transcription factor</fullName>
    </submittedName>
</protein>
<dbReference type="PROSITE" id="PS50043">
    <property type="entry name" value="HTH_LUXR_2"/>
    <property type="match status" value="1"/>
</dbReference>
<dbReference type="SUPFAM" id="SSF52172">
    <property type="entry name" value="CheY-like"/>
    <property type="match status" value="1"/>
</dbReference>
<dbReference type="InterPro" id="IPR058245">
    <property type="entry name" value="NreC/VraR/RcsB-like_REC"/>
</dbReference>
<keyword evidence="3" id="KW-0238">DNA-binding</keyword>
<sequence>MRVLVVDDQTLVRRGLVGLVGLMPGVAVVGEAVDGADGLARVDELAPDVVLLDLRMPGTDGQWLLERLARRGVPGPAVLVLTTFDDDERLLAAVRAGARGYLLKDVSLETLLEAIEALAAGEGYLHPAVTDRLLASVRASAAAGGDGASADGITVAPLTRRELEILRLVAAGLTNRDIAEALVLAEGTVKNHVSAVLLKLGTTDRTNAVLRALREGVLD</sequence>
<dbReference type="EMBL" id="WBJZ01000024">
    <property type="protein sequence ID" value="KAB1653288.1"/>
    <property type="molecule type" value="Genomic_DNA"/>
</dbReference>
<dbReference type="SMART" id="SM00421">
    <property type="entry name" value="HTH_LUXR"/>
    <property type="match status" value="1"/>
</dbReference>
<dbReference type="OrthoDB" id="9808843at2"/>
<keyword evidence="4" id="KW-0804">Transcription</keyword>
<keyword evidence="9" id="KW-1185">Reference proteome</keyword>
<dbReference type="InterPro" id="IPR001789">
    <property type="entry name" value="Sig_transdc_resp-reg_receiver"/>
</dbReference>
<dbReference type="Pfam" id="PF00196">
    <property type="entry name" value="GerE"/>
    <property type="match status" value="1"/>
</dbReference>
<dbReference type="SUPFAM" id="SSF46894">
    <property type="entry name" value="C-terminal effector domain of the bipartite response regulators"/>
    <property type="match status" value="1"/>
</dbReference>
<accession>A0A7J5BN29</accession>
<dbReference type="GO" id="GO:0000160">
    <property type="term" value="P:phosphorelay signal transduction system"/>
    <property type="evidence" value="ECO:0007669"/>
    <property type="project" value="InterPro"/>
</dbReference>
<evidence type="ECO:0000313" key="9">
    <source>
        <dbReference type="Proteomes" id="UP000467240"/>
    </source>
</evidence>
<gene>
    <name evidence="8" type="ORF">F8O01_15435</name>
</gene>
<dbReference type="CDD" id="cd17535">
    <property type="entry name" value="REC_NarL-like"/>
    <property type="match status" value="1"/>
</dbReference>
<evidence type="ECO:0000259" key="6">
    <source>
        <dbReference type="PROSITE" id="PS50043"/>
    </source>
</evidence>
<organism evidence="8 9">
    <name type="scientific">Pseudoclavibacter chungangensis</name>
    <dbReference type="NCBI Taxonomy" id="587635"/>
    <lineage>
        <taxon>Bacteria</taxon>
        <taxon>Bacillati</taxon>
        <taxon>Actinomycetota</taxon>
        <taxon>Actinomycetes</taxon>
        <taxon>Micrococcales</taxon>
        <taxon>Microbacteriaceae</taxon>
        <taxon>Pseudoclavibacter</taxon>
    </lineage>
</organism>
<dbReference type="InterPro" id="IPR000792">
    <property type="entry name" value="Tscrpt_reg_LuxR_C"/>
</dbReference>
<evidence type="ECO:0000256" key="3">
    <source>
        <dbReference type="ARBA" id="ARBA00023125"/>
    </source>
</evidence>
<dbReference type="Gene3D" id="3.40.50.2300">
    <property type="match status" value="1"/>
</dbReference>
<name>A0A7J5BN29_9MICO</name>
<reference evidence="8 9" key="1">
    <citation type="submission" date="2019-09" db="EMBL/GenBank/DDBJ databases">
        <title>Phylogeny of genus Pseudoclavibacter and closely related genus.</title>
        <authorList>
            <person name="Li Y."/>
        </authorList>
    </citation>
    <scope>NUCLEOTIDE SEQUENCE [LARGE SCALE GENOMIC DNA]</scope>
    <source>
        <strain evidence="8 9">DSM 23821</strain>
    </source>
</reference>
<feature type="modified residue" description="4-aspartylphosphate" evidence="5">
    <location>
        <position position="53"/>
    </location>
</feature>
<evidence type="ECO:0000313" key="8">
    <source>
        <dbReference type="EMBL" id="KAB1653288.1"/>
    </source>
</evidence>
<evidence type="ECO:0000256" key="5">
    <source>
        <dbReference type="PROSITE-ProRule" id="PRU00169"/>
    </source>
</evidence>